<dbReference type="Pfam" id="PF00196">
    <property type="entry name" value="GerE"/>
    <property type="match status" value="1"/>
</dbReference>
<keyword evidence="3" id="KW-1185">Reference proteome</keyword>
<dbReference type="SUPFAM" id="SSF46894">
    <property type="entry name" value="C-terminal effector domain of the bipartite response regulators"/>
    <property type="match status" value="1"/>
</dbReference>
<organism evidence="2 3">
    <name type="scientific">Streptantibioticus ferralitis</name>
    <dbReference type="NCBI Taxonomy" id="236510"/>
    <lineage>
        <taxon>Bacteria</taxon>
        <taxon>Bacillati</taxon>
        <taxon>Actinomycetota</taxon>
        <taxon>Actinomycetes</taxon>
        <taxon>Kitasatosporales</taxon>
        <taxon>Streptomycetaceae</taxon>
        <taxon>Streptantibioticus</taxon>
    </lineage>
</organism>
<proteinExistence type="predicted"/>
<dbReference type="InterPro" id="IPR000792">
    <property type="entry name" value="Tscrpt_reg_LuxR_C"/>
</dbReference>
<gene>
    <name evidence="2" type="ORF">P2L57_11340</name>
</gene>
<dbReference type="InterPro" id="IPR036388">
    <property type="entry name" value="WH-like_DNA-bd_sf"/>
</dbReference>
<dbReference type="PANTHER" id="PTHR34293">
    <property type="entry name" value="HTH-TYPE TRANSCRIPTIONAL REGULATOR TRMBL2"/>
    <property type="match status" value="1"/>
</dbReference>
<feature type="domain" description="HTH luxR-type" evidence="1">
    <location>
        <begin position="272"/>
        <end position="329"/>
    </location>
</feature>
<dbReference type="RefSeq" id="WP_275812200.1">
    <property type="nucleotide sequence ID" value="NZ_BAAANM010000004.1"/>
</dbReference>
<dbReference type="PANTHER" id="PTHR34293:SF1">
    <property type="entry name" value="HTH-TYPE TRANSCRIPTIONAL REGULATOR TRMBL2"/>
    <property type="match status" value="1"/>
</dbReference>
<protein>
    <submittedName>
        <fullName evidence="2">Helix-turn-helix transcriptional regulator</fullName>
    </submittedName>
</protein>
<name>A0ABT5YY24_9ACTN</name>
<dbReference type="EMBL" id="JARHTQ010000006">
    <property type="protein sequence ID" value="MDF2256307.1"/>
    <property type="molecule type" value="Genomic_DNA"/>
</dbReference>
<dbReference type="Gene3D" id="1.10.10.10">
    <property type="entry name" value="Winged helix-like DNA-binding domain superfamily/Winged helix DNA-binding domain"/>
    <property type="match status" value="1"/>
</dbReference>
<evidence type="ECO:0000259" key="1">
    <source>
        <dbReference type="SMART" id="SM00421"/>
    </source>
</evidence>
<evidence type="ECO:0000313" key="2">
    <source>
        <dbReference type="EMBL" id="MDF2256307.1"/>
    </source>
</evidence>
<dbReference type="InterPro" id="IPR016032">
    <property type="entry name" value="Sig_transdc_resp-reg_C-effctor"/>
</dbReference>
<accession>A0ABT5YY24</accession>
<dbReference type="CDD" id="cd06170">
    <property type="entry name" value="LuxR_C_like"/>
    <property type="match status" value="1"/>
</dbReference>
<reference evidence="2 3" key="1">
    <citation type="submission" date="2023-03" db="EMBL/GenBank/DDBJ databases">
        <title>Draft genome sequence of type strain Streptomyces ferralitis JCM 14344.</title>
        <authorList>
            <person name="Klaysubun C."/>
            <person name="Duangmal K."/>
        </authorList>
    </citation>
    <scope>NUCLEOTIDE SEQUENCE [LARGE SCALE GENOMIC DNA]</scope>
    <source>
        <strain evidence="2 3">JCM 14344</strain>
    </source>
</reference>
<evidence type="ECO:0000313" key="3">
    <source>
        <dbReference type="Proteomes" id="UP001220022"/>
    </source>
</evidence>
<dbReference type="Proteomes" id="UP001220022">
    <property type="component" value="Unassembled WGS sequence"/>
</dbReference>
<dbReference type="InterPro" id="IPR051797">
    <property type="entry name" value="TrmB-like"/>
</dbReference>
<dbReference type="SMART" id="SM00421">
    <property type="entry name" value="HTH_LUXR"/>
    <property type="match status" value="1"/>
</dbReference>
<sequence>MDHPIDEQRELSAAREAMAVIYKAVLLNGPAAAEELLRLPGTAPAAAKAGLDQLRALQLLYPLPGKPDFLGAASPLVAESRVIAPLQDEVSALQYRLRQAYAQLEPLQAIHDLVRDARTDAQGLVPLEDPAEITSALEAAARSCEHEVLTAQPGGPRSEKVLESALPRDIAMLSRGVRMRTIYQHSARFSLPTQAYVERVSGLGCQVRTLDEFFRRLLVFDRRTAFIPDADDDAKAVLIRQPSVVAFLADSFLRAWDSALPFTSAYENRANKAVSSAMQRSIARLMLSEDKDSAIARRLGISERTCRAHIAKIMKHLGARNRTHLGYLLATAEPYVLESMTDEPL</sequence>
<comment type="caution">
    <text evidence="2">The sequence shown here is derived from an EMBL/GenBank/DDBJ whole genome shotgun (WGS) entry which is preliminary data.</text>
</comment>